<dbReference type="RefSeq" id="XP_018290922.1">
    <property type="nucleotide sequence ID" value="XM_018436011.1"/>
</dbReference>
<feature type="transmembrane region" description="Helical" evidence="1">
    <location>
        <begin position="97"/>
        <end position="119"/>
    </location>
</feature>
<evidence type="ECO:0000313" key="3">
    <source>
        <dbReference type="Proteomes" id="UP000077315"/>
    </source>
</evidence>
<gene>
    <name evidence="2" type="ORF">PHYBLDRAFT_169141</name>
</gene>
<evidence type="ECO:0000256" key="1">
    <source>
        <dbReference type="SAM" id="Phobius"/>
    </source>
</evidence>
<dbReference type="EMBL" id="KV440982">
    <property type="protein sequence ID" value="OAD72882.1"/>
    <property type="molecule type" value="Genomic_DNA"/>
</dbReference>
<sequence length="139" mass="15958">MRIRKQNHLCALYIPKANVRATERLKNTAPNLSVCQYSPSNDCAVCFHQVQLSENNKCRQPKEYGFQRKHKKKSEKCRGSIMFNGRTDKPSPLPSSIFILVLIFFFMIMIMLVLTAFIIKPSKDALRTHFDGGTNLKAH</sequence>
<dbReference type="Proteomes" id="UP000077315">
    <property type="component" value="Unassembled WGS sequence"/>
</dbReference>
<proteinExistence type="predicted"/>
<dbReference type="AlphaFoldDB" id="A0A162U258"/>
<keyword evidence="1" id="KW-0812">Transmembrane</keyword>
<organism evidence="2 3">
    <name type="scientific">Phycomyces blakesleeanus (strain ATCC 8743b / DSM 1359 / FGSC 10004 / NBRC 33097 / NRRL 1555)</name>
    <dbReference type="NCBI Taxonomy" id="763407"/>
    <lineage>
        <taxon>Eukaryota</taxon>
        <taxon>Fungi</taxon>
        <taxon>Fungi incertae sedis</taxon>
        <taxon>Mucoromycota</taxon>
        <taxon>Mucoromycotina</taxon>
        <taxon>Mucoromycetes</taxon>
        <taxon>Mucorales</taxon>
        <taxon>Phycomycetaceae</taxon>
        <taxon>Phycomyces</taxon>
    </lineage>
</organism>
<name>A0A162U258_PHYB8</name>
<dbReference type="InParanoid" id="A0A162U258"/>
<dbReference type="GeneID" id="28996917"/>
<protein>
    <submittedName>
        <fullName evidence="2">Uncharacterized protein</fullName>
    </submittedName>
</protein>
<keyword evidence="3" id="KW-1185">Reference proteome</keyword>
<evidence type="ECO:0000313" key="2">
    <source>
        <dbReference type="EMBL" id="OAD72882.1"/>
    </source>
</evidence>
<accession>A0A162U258</accession>
<reference evidence="3" key="1">
    <citation type="submission" date="2015-06" db="EMBL/GenBank/DDBJ databases">
        <title>Expansion of signal transduction pathways in fungi by whole-genome duplication.</title>
        <authorList>
            <consortium name="DOE Joint Genome Institute"/>
            <person name="Corrochano L.M."/>
            <person name="Kuo A."/>
            <person name="Marcet-Houben M."/>
            <person name="Polaino S."/>
            <person name="Salamov A."/>
            <person name="Villalobos J.M."/>
            <person name="Alvarez M.I."/>
            <person name="Avalos J."/>
            <person name="Benito E.P."/>
            <person name="Benoit I."/>
            <person name="Burger G."/>
            <person name="Camino L.P."/>
            <person name="Canovas D."/>
            <person name="Cerda-Olmedo E."/>
            <person name="Cheng J.-F."/>
            <person name="Dominguez A."/>
            <person name="Elias M."/>
            <person name="Eslava A.P."/>
            <person name="Glaser F."/>
            <person name="Grimwood J."/>
            <person name="Gutierrez G."/>
            <person name="Heitman J."/>
            <person name="Henrissat B."/>
            <person name="Iturriaga E.A."/>
            <person name="Lang B.F."/>
            <person name="Lavin J.L."/>
            <person name="Lee S."/>
            <person name="Li W."/>
            <person name="Lindquist E."/>
            <person name="Lopez-Garcia S."/>
            <person name="Luque E.M."/>
            <person name="Marcos A.T."/>
            <person name="Martin J."/>
            <person name="McCluskey K."/>
            <person name="Medina H.R."/>
            <person name="Miralles-Duran A."/>
            <person name="Miyazaki A."/>
            <person name="Munoz-Torres E."/>
            <person name="Oguiza J.A."/>
            <person name="Ohm R."/>
            <person name="Olmedo M."/>
            <person name="Orejas M."/>
            <person name="Ortiz-Castellanos L."/>
            <person name="Pisabarro A.G."/>
            <person name="Rodriguez-Romero J."/>
            <person name="Ruiz-Herrera J."/>
            <person name="Ruiz-Vazquez R."/>
            <person name="Sanz C."/>
            <person name="Schackwitz W."/>
            <person name="Schmutz J."/>
            <person name="Shahriari M."/>
            <person name="Shelest E."/>
            <person name="Silva-Franco F."/>
            <person name="Soanes D."/>
            <person name="Syed K."/>
            <person name="Tagua V.G."/>
            <person name="Talbot N.J."/>
            <person name="Thon M."/>
            <person name="De vries R.P."/>
            <person name="Wiebenga A."/>
            <person name="Yadav J.S."/>
            <person name="Braun E.L."/>
            <person name="Baker S."/>
            <person name="Garre V."/>
            <person name="Horwitz B."/>
            <person name="Torres-Martinez S."/>
            <person name="Idnurm A."/>
            <person name="Herrera-Estrella A."/>
            <person name="Gabaldon T."/>
            <person name="Grigoriev I.V."/>
        </authorList>
    </citation>
    <scope>NUCLEOTIDE SEQUENCE [LARGE SCALE GENOMIC DNA]</scope>
    <source>
        <strain evidence="3">NRRL 1555(-)</strain>
    </source>
</reference>
<dbReference type="VEuPathDB" id="FungiDB:PHYBLDRAFT_169141"/>
<keyword evidence="1" id="KW-0472">Membrane</keyword>
<keyword evidence="1" id="KW-1133">Transmembrane helix</keyword>